<evidence type="ECO:0000313" key="3">
    <source>
        <dbReference type="EMBL" id="RAG85931.1"/>
    </source>
</evidence>
<accession>A0A2X0IRR7</accession>
<feature type="compositionally biased region" description="Acidic residues" evidence="1">
    <location>
        <begin position="237"/>
        <end position="248"/>
    </location>
</feature>
<dbReference type="Proteomes" id="UP000248889">
    <property type="component" value="Unassembled WGS sequence"/>
</dbReference>
<dbReference type="CDD" id="cd00161">
    <property type="entry name" value="beta-trefoil_Ricin-like"/>
    <property type="match status" value="1"/>
</dbReference>
<evidence type="ECO:0000313" key="4">
    <source>
        <dbReference type="Proteomes" id="UP000248889"/>
    </source>
</evidence>
<keyword evidence="4" id="KW-1185">Reference proteome</keyword>
<dbReference type="Pfam" id="PF00652">
    <property type="entry name" value="Ricin_B_lectin"/>
    <property type="match status" value="1"/>
</dbReference>
<evidence type="ECO:0000256" key="1">
    <source>
        <dbReference type="SAM" id="MobiDB-lite"/>
    </source>
</evidence>
<dbReference type="Gene3D" id="2.80.10.50">
    <property type="match status" value="1"/>
</dbReference>
<gene>
    <name evidence="3" type="ORF">DN069_09140</name>
</gene>
<feature type="domain" description="Ricin B lectin" evidence="2">
    <location>
        <begin position="334"/>
        <end position="454"/>
    </location>
</feature>
<protein>
    <recommendedName>
        <fullName evidence="2">Ricin B lectin domain-containing protein</fullName>
    </recommendedName>
</protein>
<organism evidence="3 4">
    <name type="scientific">Streptacidiphilus pinicola</name>
    <dbReference type="NCBI Taxonomy" id="2219663"/>
    <lineage>
        <taxon>Bacteria</taxon>
        <taxon>Bacillati</taxon>
        <taxon>Actinomycetota</taxon>
        <taxon>Actinomycetes</taxon>
        <taxon>Kitasatosporales</taxon>
        <taxon>Streptomycetaceae</taxon>
        <taxon>Streptacidiphilus</taxon>
    </lineage>
</organism>
<comment type="caution">
    <text evidence="3">The sequence shown here is derived from an EMBL/GenBank/DDBJ whole genome shotgun (WGS) entry which is preliminary data.</text>
</comment>
<dbReference type="InterPro" id="IPR035992">
    <property type="entry name" value="Ricin_B-like_lectins"/>
</dbReference>
<dbReference type="InterPro" id="IPR000772">
    <property type="entry name" value="Ricin_B_lectin"/>
</dbReference>
<feature type="region of interest" description="Disordered" evidence="1">
    <location>
        <begin position="235"/>
        <end position="263"/>
    </location>
</feature>
<proteinExistence type="predicted"/>
<dbReference type="SUPFAM" id="SSF50370">
    <property type="entry name" value="Ricin B-like lectins"/>
    <property type="match status" value="1"/>
</dbReference>
<dbReference type="EMBL" id="QKYN01000036">
    <property type="protein sequence ID" value="RAG85931.1"/>
    <property type="molecule type" value="Genomic_DNA"/>
</dbReference>
<name>A0A2X0IRR7_9ACTN</name>
<reference evidence="3 4" key="1">
    <citation type="submission" date="2018-06" db="EMBL/GenBank/DDBJ databases">
        <title>Streptacidiphilus pinicola sp. nov., isolated from pine grove soil.</title>
        <authorList>
            <person name="Roh S.G."/>
            <person name="Park S."/>
            <person name="Kim M.-K."/>
            <person name="Yun B.-R."/>
            <person name="Park J."/>
            <person name="Kim M.J."/>
            <person name="Kim Y.S."/>
            <person name="Kim S.B."/>
        </authorList>
    </citation>
    <scope>NUCLEOTIDE SEQUENCE [LARGE SCALE GENOMIC DNA]</scope>
    <source>
        <strain evidence="3 4">MMS16-CNU450</strain>
    </source>
</reference>
<sequence>MVRALATSCDAEHREVPAVHAVVIGTDRVRLYLSTADEQPPPDWESEQDGRIWHAPLRGLQSARVSDALPDAFPQLVSLGVSREGFVLLNLGRAGGIIALEGDARQVRLLAQDWTRELTSSPWSREVRLVRIGFKSSPADPEETVEARSLGDATSTLAGYDSAVLLLATPPGGRDREVLHRAAADPAGRWTVVVVGRMEQPRWRLVLGPDGMVDTGFLVHPVSRRLDLPLDAPELVFPDDDSDSDPDPDLAANPTSTAGGRGRLPRRGALLASSAAVVVAAVVAVLAATQLGSAPTTPVARASAAPGTTASHPAVPPVTQPTATSTGPAAPPPRPAGTLLKNPATGECLSAGAGTDGTPLALTACNGNANQRWQVASNGTIQSQGLCMDAAWGATTPGTMVQVARCSGNPAQLFSLRQGRIYSHQAGLCTAEVNGGTAIHLAPCTGPSTGFQEA</sequence>
<evidence type="ECO:0000259" key="2">
    <source>
        <dbReference type="SMART" id="SM00458"/>
    </source>
</evidence>
<dbReference type="AlphaFoldDB" id="A0A2X0IRR7"/>
<dbReference type="SMART" id="SM00458">
    <property type="entry name" value="RICIN"/>
    <property type="match status" value="1"/>
</dbReference>
<feature type="region of interest" description="Disordered" evidence="1">
    <location>
        <begin position="294"/>
        <end position="336"/>
    </location>
</feature>
<dbReference type="PROSITE" id="PS50231">
    <property type="entry name" value="RICIN_B_LECTIN"/>
    <property type="match status" value="1"/>
</dbReference>